<keyword evidence="3" id="KW-1185">Reference proteome</keyword>
<protein>
    <recommendedName>
        <fullName evidence="4">Secreted protein</fullName>
    </recommendedName>
</protein>
<gene>
    <name evidence="2" type="ORF">ILEXP_LOCUS25320</name>
</gene>
<reference evidence="2 3" key="1">
    <citation type="submission" date="2024-02" db="EMBL/GenBank/DDBJ databases">
        <authorList>
            <person name="Vignale AGUSTIN F."/>
            <person name="Sosa J E."/>
            <person name="Modenutti C."/>
        </authorList>
    </citation>
    <scope>NUCLEOTIDE SEQUENCE [LARGE SCALE GENOMIC DNA]</scope>
</reference>
<organism evidence="2 3">
    <name type="scientific">Ilex paraguariensis</name>
    <name type="common">yerba mate</name>
    <dbReference type="NCBI Taxonomy" id="185542"/>
    <lineage>
        <taxon>Eukaryota</taxon>
        <taxon>Viridiplantae</taxon>
        <taxon>Streptophyta</taxon>
        <taxon>Embryophyta</taxon>
        <taxon>Tracheophyta</taxon>
        <taxon>Spermatophyta</taxon>
        <taxon>Magnoliopsida</taxon>
        <taxon>eudicotyledons</taxon>
        <taxon>Gunneridae</taxon>
        <taxon>Pentapetalae</taxon>
        <taxon>asterids</taxon>
        <taxon>campanulids</taxon>
        <taxon>Aquifoliales</taxon>
        <taxon>Aquifoliaceae</taxon>
        <taxon>Ilex</taxon>
    </lineage>
</organism>
<dbReference type="AlphaFoldDB" id="A0ABC8SHU3"/>
<proteinExistence type="predicted"/>
<feature type="signal peptide" evidence="1">
    <location>
        <begin position="1"/>
        <end position="29"/>
    </location>
</feature>
<feature type="non-terminal residue" evidence="2">
    <location>
        <position position="62"/>
    </location>
</feature>
<feature type="chain" id="PRO_5044809411" description="Secreted protein" evidence="1">
    <location>
        <begin position="30"/>
        <end position="62"/>
    </location>
</feature>
<name>A0ABC8SHU3_9AQUA</name>
<sequence length="62" mass="6843">MCSLLSRWWRLCSLVELWLVSLLKSLVVASGSSCGLSSDGLPRQRQMLLNGWSSSEKSLAES</sequence>
<accession>A0ABC8SHU3</accession>
<evidence type="ECO:0000313" key="2">
    <source>
        <dbReference type="EMBL" id="CAK9156769.1"/>
    </source>
</evidence>
<evidence type="ECO:0000313" key="3">
    <source>
        <dbReference type="Proteomes" id="UP001642360"/>
    </source>
</evidence>
<comment type="caution">
    <text evidence="2">The sequence shown here is derived from an EMBL/GenBank/DDBJ whole genome shotgun (WGS) entry which is preliminary data.</text>
</comment>
<evidence type="ECO:0000256" key="1">
    <source>
        <dbReference type="SAM" id="SignalP"/>
    </source>
</evidence>
<keyword evidence="1" id="KW-0732">Signal</keyword>
<dbReference type="EMBL" id="CAUOFW020002904">
    <property type="protein sequence ID" value="CAK9156769.1"/>
    <property type="molecule type" value="Genomic_DNA"/>
</dbReference>
<evidence type="ECO:0008006" key="4">
    <source>
        <dbReference type="Google" id="ProtNLM"/>
    </source>
</evidence>
<dbReference type="Proteomes" id="UP001642360">
    <property type="component" value="Unassembled WGS sequence"/>
</dbReference>